<proteinExistence type="inferred from homology"/>
<keyword evidence="1" id="KW-0547">Nucleotide-binding</keyword>
<dbReference type="AlphaFoldDB" id="A0A7R8X6P7"/>
<dbReference type="PROSITE" id="PS00675">
    <property type="entry name" value="SIGMA54_INTERACT_1"/>
    <property type="match status" value="1"/>
</dbReference>
<name>A0A7R8X6P7_9CRUS</name>
<dbReference type="PANTHER" id="PTHR32046">
    <property type="entry name" value="G DOMAIN-CONTAINING PROTEIN"/>
    <property type="match status" value="1"/>
</dbReference>
<dbReference type="Pfam" id="PF00735">
    <property type="entry name" value="Septin"/>
    <property type="match status" value="2"/>
</dbReference>
<sequence length="1146" mass="130203">MYAPAPTKLRLLSELKDRMKKSIQFLVTPNQVLTTNIRGGVVAVPKSTSYCIVFTFFSLISRERSELPPEYNVGCGPEAVQILGGSVAFREPQQPADHHVKDNFDATCWFWQSQRIVASGEKWNRLETHHIVASCPLSAGIAQFSSPSCVVPFHFYRVELPRVAALKKGANGRGNLDPLVSGTSRHLSVSYCPAPYVFGITATEEKENKSSLARTIKSQCKDNVGFIHILPRKKLMEDEKNRLAKYEIGNRGTEGGAGKTLMIIGETGTGKSTLINGMVNYLYNVKWEDDFRFELIGDEGKKPKGHSQTTWITAYVLHKQPGFAVPFTLTIIDTPGFGDTEGIKADKELQNQIREFFSHGGYIGADQLDGICLAVQAHQNRLTPTQRYIFDSILAVFGKDVEENIFVFTTYAHPLQQPLVLNALALANIPYKESFKIDYASLFVRSGDDPKNEKLYHIYWDMSEDNQRNFFTTFRNSKPVSLTLTNEVLEERKNLEATIQSIQQQITKALGRLEQLRQVYGDMKQHEAEAEANKDFEYKVQVPKQKKIPLSRGEYATNCLVCQFTCHYPCNLGKDEEKDGCSAMNETRTHCKVCPGKCPLAKHCKNDYRLELYHAEEVRSHAKKKANYEKALGKKSNAEEEVNKLIKKFNVERVNVLNLTTSAHECLQKLDKIALKPDPLSVTDYIDLMIATEEQNVEPGYDQRIKYLKDARGNAELAQKLRNDFDPFESHMEDFEKQGLDISRSEPATSSIRGPVAAPRRILALREGETKQFSLAHKMRNQCKENDGFIYRLPKKIVMEDAEYGVAKYEIGDRGNTEGIGKVLMVVGASRAGKKTLINGMVNYLYNVKWEDNFRFKLIEDKGKNAQVRSQTTCITTYVLHRQEGFAVPFTLTVIDAPSFGDTEEIKADEELANQIREFLSRAGNIVLGRLEQLQQEYAALKQHEAEAEANMDFEYEVVLLKQKKVRLGPGENVTNCLICHISCHYPCHVPKNKEKGGCSAMNETRTHCKVCPGKCPASEHCNNDYRLEWHQEQEVRRYTEMKAKYEKVLGRKMNSQEIVQVLLKQFKQEKTHALRLMKRAQECMQKLKKISFQRNPLGLTEYIDVVTEAPSGKGQTRRWMENHKDARTISELAEKLEGDFYPFDP</sequence>
<dbReference type="InterPro" id="IPR030379">
    <property type="entry name" value="G_SEPTIN_dom"/>
</dbReference>
<gene>
    <name evidence="4" type="ORF">DSTB1V02_LOCUS4679</name>
</gene>
<dbReference type="Gene3D" id="3.40.50.300">
    <property type="entry name" value="P-loop containing nucleotide triphosphate hydrolases"/>
    <property type="match status" value="2"/>
</dbReference>
<dbReference type="GO" id="GO:0005525">
    <property type="term" value="F:GTP binding"/>
    <property type="evidence" value="ECO:0007669"/>
    <property type="project" value="UniProtKB-KW"/>
</dbReference>
<dbReference type="Proteomes" id="UP000677054">
    <property type="component" value="Unassembled WGS sequence"/>
</dbReference>
<reference evidence="4" key="1">
    <citation type="submission" date="2020-11" db="EMBL/GenBank/DDBJ databases">
        <authorList>
            <person name="Tran Van P."/>
        </authorList>
    </citation>
    <scope>NUCLEOTIDE SEQUENCE</scope>
</reference>
<evidence type="ECO:0000256" key="2">
    <source>
        <dbReference type="SAM" id="Coils"/>
    </source>
</evidence>
<feature type="domain" description="Septin-type G" evidence="3">
    <location>
        <begin position="819"/>
        <end position="905"/>
    </location>
</feature>
<dbReference type="PANTHER" id="PTHR32046:SF14">
    <property type="match status" value="1"/>
</dbReference>
<comment type="similarity">
    <text evidence="1">Belongs to the TRAFAC class TrmE-Era-EngA-EngB-Septin-like GTPase superfamily. Septin GTPase family.</text>
</comment>
<keyword evidence="2" id="KW-0175">Coiled coil</keyword>
<keyword evidence="5" id="KW-1185">Reference proteome</keyword>
<dbReference type="OrthoDB" id="2386367at2759"/>
<feature type="coiled-coil region" evidence="2">
    <location>
        <begin position="621"/>
        <end position="648"/>
    </location>
</feature>
<protein>
    <recommendedName>
        <fullName evidence="3">Septin-type G domain-containing protein</fullName>
    </recommendedName>
</protein>
<evidence type="ECO:0000256" key="1">
    <source>
        <dbReference type="RuleBase" id="RU004560"/>
    </source>
</evidence>
<dbReference type="InterPro" id="IPR027417">
    <property type="entry name" value="P-loop_NTPase"/>
</dbReference>
<dbReference type="EMBL" id="CAJPEV010000711">
    <property type="protein sequence ID" value="CAG0887834.1"/>
    <property type="molecule type" value="Genomic_DNA"/>
</dbReference>
<feature type="domain" description="Septin-type G" evidence="3">
    <location>
        <begin position="259"/>
        <end position="340"/>
    </location>
</feature>
<evidence type="ECO:0000313" key="4">
    <source>
        <dbReference type="EMBL" id="CAD7244792.1"/>
    </source>
</evidence>
<dbReference type="SUPFAM" id="SSF52540">
    <property type="entry name" value="P-loop containing nucleoside triphosphate hydrolases"/>
    <property type="match status" value="2"/>
</dbReference>
<keyword evidence="1" id="KW-0342">GTP-binding</keyword>
<evidence type="ECO:0000313" key="5">
    <source>
        <dbReference type="Proteomes" id="UP000677054"/>
    </source>
</evidence>
<dbReference type="EMBL" id="LR900228">
    <property type="protein sequence ID" value="CAD7244792.1"/>
    <property type="molecule type" value="Genomic_DNA"/>
</dbReference>
<dbReference type="InterPro" id="IPR025662">
    <property type="entry name" value="Sigma_54_int_dom_ATP-bd_1"/>
</dbReference>
<evidence type="ECO:0000259" key="3">
    <source>
        <dbReference type="Pfam" id="PF00735"/>
    </source>
</evidence>
<feature type="coiled-coil region" evidence="2">
    <location>
        <begin position="485"/>
        <end position="533"/>
    </location>
</feature>
<accession>A0A7R8X6P7</accession>
<organism evidence="4">
    <name type="scientific">Darwinula stevensoni</name>
    <dbReference type="NCBI Taxonomy" id="69355"/>
    <lineage>
        <taxon>Eukaryota</taxon>
        <taxon>Metazoa</taxon>
        <taxon>Ecdysozoa</taxon>
        <taxon>Arthropoda</taxon>
        <taxon>Crustacea</taxon>
        <taxon>Oligostraca</taxon>
        <taxon>Ostracoda</taxon>
        <taxon>Podocopa</taxon>
        <taxon>Podocopida</taxon>
        <taxon>Darwinulocopina</taxon>
        <taxon>Darwinuloidea</taxon>
        <taxon>Darwinulidae</taxon>
        <taxon>Darwinula</taxon>
    </lineage>
</organism>